<organism evidence="2 3">
    <name type="scientific">Candidatus Edwardsbacteria bacterium GWF2_54_11</name>
    <dbReference type="NCBI Taxonomy" id="1817851"/>
    <lineage>
        <taxon>Bacteria</taxon>
        <taxon>Candidatus Edwardsiibacteriota</taxon>
    </lineage>
</organism>
<sequence>MNLKNNGKNLAVIMLVLLAGHNLCLADGGEVDTPDEKTTMSSLIYPNSDAISENPLNRVTNENPEKIMAFYKKTMGPYDIIEPFTDEPNFRKGFSVVYRAHYKSKPQNELTELTRLMVVMTDSIGFKKRTMGYEYMIPQPLAQLKGLIGRYGHTQTDYDQLFNQYQWLRFIQYWAPGTDGSLIIKKYHDQVFGAGPGAPPKEKAGDSARKADLEAKKKKMKELKKSGDMAAMMALAQEMQEGYAQTGAGEQAQQMQDQAVEGMQKDSWNDWVACLKEMAPAARWIRLEYNSAVIWWMDGRDFWKQPRAAINKK</sequence>
<dbReference type="EMBL" id="MFFM01000046">
    <property type="protein sequence ID" value="OGF08820.1"/>
    <property type="molecule type" value="Genomic_DNA"/>
</dbReference>
<feature type="signal peptide" evidence="1">
    <location>
        <begin position="1"/>
        <end position="26"/>
    </location>
</feature>
<name>A0A1F5R308_9BACT</name>
<dbReference type="AlphaFoldDB" id="A0A1F5R308"/>
<accession>A0A1F5R308</accession>
<evidence type="ECO:0000256" key="1">
    <source>
        <dbReference type="SAM" id="SignalP"/>
    </source>
</evidence>
<protein>
    <submittedName>
        <fullName evidence="2">Uncharacterized protein</fullName>
    </submittedName>
</protein>
<evidence type="ECO:0000313" key="3">
    <source>
        <dbReference type="Proteomes" id="UP000177230"/>
    </source>
</evidence>
<reference evidence="2 3" key="1">
    <citation type="journal article" date="2016" name="Nat. Commun.">
        <title>Thousands of microbial genomes shed light on interconnected biogeochemical processes in an aquifer system.</title>
        <authorList>
            <person name="Anantharaman K."/>
            <person name="Brown C.T."/>
            <person name="Hug L.A."/>
            <person name="Sharon I."/>
            <person name="Castelle C.J."/>
            <person name="Probst A.J."/>
            <person name="Thomas B.C."/>
            <person name="Singh A."/>
            <person name="Wilkins M.J."/>
            <person name="Karaoz U."/>
            <person name="Brodie E.L."/>
            <person name="Williams K.H."/>
            <person name="Hubbard S.S."/>
            <person name="Banfield J.F."/>
        </authorList>
    </citation>
    <scope>NUCLEOTIDE SEQUENCE [LARGE SCALE GENOMIC DNA]</scope>
</reference>
<dbReference type="Proteomes" id="UP000177230">
    <property type="component" value="Unassembled WGS sequence"/>
</dbReference>
<feature type="chain" id="PRO_5009520559" evidence="1">
    <location>
        <begin position="27"/>
        <end position="313"/>
    </location>
</feature>
<comment type="caution">
    <text evidence="2">The sequence shown here is derived from an EMBL/GenBank/DDBJ whole genome shotgun (WGS) entry which is preliminary data.</text>
</comment>
<gene>
    <name evidence="2" type="ORF">A2024_00915</name>
</gene>
<proteinExistence type="predicted"/>
<evidence type="ECO:0000313" key="2">
    <source>
        <dbReference type="EMBL" id="OGF08820.1"/>
    </source>
</evidence>
<keyword evidence="1" id="KW-0732">Signal</keyword>